<feature type="transmembrane region" description="Helical" evidence="7">
    <location>
        <begin position="97"/>
        <end position="121"/>
    </location>
</feature>
<feature type="transmembrane region" description="Helical" evidence="7">
    <location>
        <begin position="402"/>
        <end position="419"/>
    </location>
</feature>
<dbReference type="PIRSF" id="PIRSF006060">
    <property type="entry name" value="AA_transporter"/>
    <property type="match status" value="1"/>
</dbReference>
<feature type="transmembrane region" description="Helical" evidence="7">
    <location>
        <begin position="256"/>
        <end position="273"/>
    </location>
</feature>
<evidence type="ECO:0000256" key="2">
    <source>
        <dbReference type="ARBA" id="ARBA00022448"/>
    </source>
</evidence>
<feature type="region of interest" description="Disordered" evidence="6">
    <location>
        <begin position="1"/>
        <end position="45"/>
    </location>
</feature>
<evidence type="ECO:0000313" key="9">
    <source>
        <dbReference type="Proteomes" id="UP000192927"/>
    </source>
</evidence>
<keyword evidence="9" id="KW-1185">Reference proteome</keyword>
<feature type="transmembrane region" description="Helical" evidence="7">
    <location>
        <begin position="294"/>
        <end position="325"/>
    </location>
</feature>
<proteinExistence type="predicted"/>
<evidence type="ECO:0000313" key="8">
    <source>
        <dbReference type="EMBL" id="SLM33520.1"/>
    </source>
</evidence>
<dbReference type="Pfam" id="PF13520">
    <property type="entry name" value="AA_permease_2"/>
    <property type="match status" value="1"/>
</dbReference>
<evidence type="ECO:0000256" key="1">
    <source>
        <dbReference type="ARBA" id="ARBA00004141"/>
    </source>
</evidence>
<organism evidence="8 9">
    <name type="scientific">Lasallia pustulata</name>
    <dbReference type="NCBI Taxonomy" id="136370"/>
    <lineage>
        <taxon>Eukaryota</taxon>
        <taxon>Fungi</taxon>
        <taxon>Dikarya</taxon>
        <taxon>Ascomycota</taxon>
        <taxon>Pezizomycotina</taxon>
        <taxon>Lecanoromycetes</taxon>
        <taxon>OSLEUM clade</taxon>
        <taxon>Umbilicariomycetidae</taxon>
        <taxon>Umbilicariales</taxon>
        <taxon>Umbilicariaceae</taxon>
        <taxon>Lasallia</taxon>
    </lineage>
</organism>
<feature type="transmembrane region" description="Helical" evidence="7">
    <location>
        <begin position="142"/>
        <end position="166"/>
    </location>
</feature>
<evidence type="ECO:0000256" key="5">
    <source>
        <dbReference type="ARBA" id="ARBA00023136"/>
    </source>
</evidence>
<evidence type="ECO:0000256" key="3">
    <source>
        <dbReference type="ARBA" id="ARBA00022692"/>
    </source>
</evidence>
<feature type="transmembrane region" description="Helical" evidence="7">
    <location>
        <begin position="60"/>
        <end position="77"/>
    </location>
</feature>
<sequence length="533" mass="57950">MPFFGSTECGIEHKPEPTIVSSTDGAERGTSGGLDTEKVGTSRDQRDMARLGKKQEFTRNFEFLSILGFTCILMSTWETQLAASSFGLINGGLAGLIYMYLFTFAGFLAVIASMAEMASMAPTSGGQYHWVSEFAPKSCQKFLSYVTGWICVLGWQTGITSVAFLAGTQIQGLLVLNDPSYVFKQWHGTLLVIAISVIAIIFNTVLVKQLPMVEGTILMLHIFGFLAILIPLWVLAPRNSAKDVFTVFSDGGNWGSMGLSTLIGVLSPALAFIGPDSATHMSEEIRDASRILPIAMMVTVVLNGVLGFVMLVTFCFCITDVQTALSTPTGYPFIAVFHNATNSNAGTTGMTCILIVLTVCGCISNVATASRQLFAFARDNGLPFSSFLAYVNPGYDVPLRSVFLSFLITVLLSLINIGSSVAFEAIASLGVACLFSSYIVSMCCLRIKRFRSEYLPPSRWSMGRYAGTVNTIAILYLVLVFVLCFFPEARHIHAATFNWNVVIYVTVVAFAVVFYLVKGRHTYAGPVVLIKRE</sequence>
<feature type="transmembrane region" description="Helical" evidence="7">
    <location>
        <begin position="186"/>
        <end position="206"/>
    </location>
</feature>
<feature type="transmembrane region" description="Helical" evidence="7">
    <location>
        <begin position="497"/>
        <end position="517"/>
    </location>
</feature>
<keyword evidence="2" id="KW-0813">Transport</keyword>
<feature type="transmembrane region" description="Helical" evidence="7">
    <location>
        <begin position="425"/>
        <end position="445"/>
    </location>
</feature>
<feature type="compositionally biased region" description="Basic and acidic residues" evidence="6">
    <location>
        <begin position="35"/>
        <end position="45"/>
    </location>
</feature>
<keyword evidence="3 7" id="KW-0812">Transmembrane</keyword>
<feature type="transmembrane region" description="Helical" evidence="7">
    <location>
        <begin position="465"/>
        <end position="485"/>
    </location>
</feature>
<evidence type="ECO:0000256" key="7">
    <source>
        <dbReference type="SAM" id="Phobius"/>
    </source>
</evidence>
<feature type="transmembrane region" description="Helical" evidence="7">
    <location>
        <begin position="345"/>
        <end position="368"/>
    </location>
</feature>
<dbReference type="PANTHER" id="PTHR45649:SF2">
    <property type="entry name" value="ACID PERMEASE, PUTATIVE-RELATED"/>
    <property type="match status" value="1"/>
</dbReference>
<dbReference type="Proteomes" id="UP000192927">
    <property type="component" value="Unassembled WGS sequence"/>
</dbReference>
<dbReference type="AlphaFoldDB" id="A0A1W5CRU8"/>
<name>A0A1W5CRU8_9LECA</name>
<feature type="transmembrane region" description="Helical" evidence="7">
    <location>
        <begin position="218"/>
        <end position="236"/>
    </location>
</feature>
<reference evidence="9" key="1">
    <citation type="submission" date="2017-03" db="EMBL/GenBank/DDBJ databases">
        <authorList>
            <person name="Sharma R."/>
            <person name="Thines M."/>
        </authorList>
    </citation>
    <scope>NUCLEOTIDE SEQUENCE [LARGE SCALE GENOMIC DNA]</scope>
</reference>
<keyword evidence="5 7" id="KW-0472">Membrane</keyword>
<dbReference type="InterPro" id="IPR002293">
    <property type="entry name" value="AA/rel_permease1"/>
</dbReference>
<dbReference type="GO" id="GO:0022857">
    <property type="term" value="F:transmembrane transporter activity"/>
    <property type="evidence" value="ECO:0007669"/>
    <property type="project" value="InterPro"/>
</dbReference>
<dbReference type="Gene3D" id="1.20.1740.10">
    <property type="entry name" value="Amino acid/polyamine transporter I"/>
    <property type="match status" value="1"/>
</dbReference>
<protein>
    <submittedName>
        <fullName evidence="8">Gaba</fullName>
    </submittedName>
</protein>
<accession>A0A1W5CRU8</accession>
<dbReference type="EMBL" id="FWEW01000053">
    <property type="protein sequence ID" value="SLM33520.1"/>
    <property type="molecule type" value="Genomic_DNA"/>
</dbReference>
<dbReference type="PANTHER" id="PTHR45649">
    <property type="entry name" value="AMINO-ACID PERMEASE BAT1"/>
    <property type="match status" value="1"/>
</dbReference>
<evidence type="ECO:0000256" key="4">
    <source>
        <dbReference type="ARBA" id="ARBA00022989"/>
    </source>
</evidence>
<keyword evidence="4 7" id="KW-1133">Transmembrane helix</keyword>
<comment type="subcellular location">
    <subcellularLocation>
        <location evidence="1">Membrane</location>
        <topology evidence="1">Multi-pass membrane protein</topology>
    </subcellularLocation>
</comment>
<dbReference type="GO" id="GO:0016020">
    <property type="term" value="C:membrane"/>
    <property type="evidence" value="ECO:0007669"/>
    <property type="project" value="UniProtKB-SubCell"/>
</dbReference>
<evidence type="ECO:0000256" key="6">
    <source>
        <dbReference type="SAM" id="MobiDB-lite"/>
    </source>
</evidence>